<dbReference type="InterPro" id="IPR057291">
    <property type="entry name" value="CHX17_2nd"/>
</dbReference>
<dbReference type="Gene3D" id="1.20.1530.20">
    <property type="match status" value="1"/>
</dbReference>
<dbReference type="GO" id="GO:1902600">
    <property type="term" value="P:proton transmembrane transport"/>
    <property type="evidence" value="ECO:0007669"/>
    <property type="project" value="InterPro"/>
</dbReference>
<comment type="subcellular location">
    <subcellularLocation>
        <location evidence="1">Membrane</location>
        <topology evidence="1">Multi-pass membrane protein</topology>
    </subcellularLocation>
</comment>
<evidence type="ECO:0000256" key="5">
    <source>
        <dbReference type="ARBA" id="ARBA00022958"/>
    </source>
</evidence>
<dbReference type="InterPro" id="IPR006153">
    <property type="entry name" value="Cation/H_exchanger_TM"/>
</dbReference>
<keyword evidence="7" id="KW-0406">Ion transport</keyword>
<keyword evidence="8 10" id="KW-0472">Membrane</keyword>
<feature type="domain" description="Cation/H(+) antiporter central" evidence="12">
    <location>
        <begin position="548"/>
        <end position="629"/>
    </location>
</feature>
<evidence type="ECO:0000256" key="10">
    <source>
        <dbReference type="SAM" id="Phobius"/>
    </source>
</evidence>
<evidence type="ECO:0000259" key="12">
    <source>
        <dbReference type="Pfam" id="PF23256"/>
    </source>
</evidence>
<feature type="transmembrane region" description="Helical" evidence="10">
    <location>
        <begin position="384"/>
        <end position="405"/>
    </location>
</feature>
<evidence type="ECO:0000259" key="11">
    <source>
        <dbReference type="Pfam" id="PF00999"/>
    </source>
</evidence>
<name>A0AAN9K806_CLITE</name>
<feature type="domain" description="Cation/H(+) antiporter C-terminal" evidence="13">
    <location>
        <begin position="634"/>
        <end position="795"/>
    </location>
</feature>
<evidence type="ECO:0008006" key="16">
    <source>
        <dbReference type="Google" id="ProtNLM"/>
    </source>
</evidence>
<feature type="transmembrane region" description="Helical" evidence="10">
    <location>
        <begin position="104"/>
        <end position="122"/>
    </location>
</feature>
<comment type="caution">
    <text evidence="14">The sequence shown here is derived from an EMBL/GenBank/DDBJ whole genome shotgun (WGS) entry which is preliminary data.</text>
</comment>
<feature type="transmembrane region" description="Helical" evidence="10">
    <location>
        <begin position="206"/>
        <end position="230"/>
    </location>
</feature>
<feature type="domain" description="Cation/H+ exchanger transmembrane" evidence="11">
    <location>
        <begin position="54"/>
        <end position="433"/>
    </location>
</feature>
<evidence type="ECO:0000256" key="3">
    <source>
        <dbReference type="ARBA" id="ARBA00022538"/>
    </source>
</evidence>
<feature type="transmembrane region" description="Helical" evidence="10">
    <location>
        <begin position="236"/>
        <end position="257"/>
    </location>
</feature>
<dbReference type="Pfam" id="PF00999">
    <property type="entry name" value="Na_H_Exchanger"/>
    <property type="match status" value="1"/>
</dbReference>
<comment type="similarity">
    <text evidence="9">Belongs to the monovalent cation:proton antiporter 2 (CPA2) transporter (TC 2.A.37) family. CHX (TC 2.A.37.4) subfamily.</text>
</comment>
<dbReference type="PANTHER" id="PTHR32468">
    <property type="entry name" value="CATION/H + ANTIPORTER"/>
    <property type="match status" value="1"/>
</dbReference>
<dbReference type="GO" id="GO:0016020">
    <property type="term" value="C:membrane"/>
    <property type="evidence" value="ECO:0007669"/>
    <property type="project" value="UniProtKB-SubCell"/>
</dbReference>
<proteinExistence type="inferred from homology"/>
<evidence type="ECO:0000259" key="13">
    <source>
        <dbReference type="Pfam" id="PF23259"/>
    </source>
</evidence>
<feature type="transmembrane region" description="Helical" evidence="10">
    <location>
        <begin position="174"/>
        <end position="194"/>
    </location>
</feature>
<feature type="transmembrane region" description="Helical" evidence="10">
    <location>
        <begin position="134"/>
        <end position="154"/>
    </location>
</feature>
<sequence>MEGREDEYLKRHVTTGCYVLEVSNPNEVWKSESVLIFFLPTLATIIAFMLFTTRTTYYILRPLNQPRLAVEMMMGFVISPEIFGTGPLFEIITPLKTVLTVETISYMGLIYSVFLAGLDMNFDTILRARKKATSIAVASIVIPMILGACIYAIAQKLYHSPPEYLAQYNTGKAYLFWTLIFSVTGFPMVTHILADLKLLYTGLGRVAFTTAMICDFYNWVMFSLLIPFAINSGSAIYSVLSTIVFVIFCFTVIRPYLVQLIVRKTNDNEWDNYQLFYVVMGAYACATVTDLLGTHPVVGALVYGIMIPRGKFTQLLIEKSEDFGVVYLAPLFFGSSGVRLRFIYVLNKQGLGVVLLIFIMTCIPKILSTVIATRFYGMSILDGVAIGLILNTKGILPLIMLNSAWDKQILSVESYSIMTVVVLVMTMIVPLIINGIYRPRKRYRQSKLKTIQNLKADVELRILACVHNPRQATAMLNILEACNAVKLSPLRLTALQLVEITGSTTSLLASHINQHNQLQSGEQALTKAQEDLENISDIFQAYTVDRENTTAETMVAASTYSTVHEDIYNVAQEKQANMILLPFHKQSNFESILEVTSNAYRDINQNVMRDAPCSVGIFVDRGLGSLFKVNLRALMLFIGGPDDREALAIAWRMSMHQGIQLSVVRMLMSGDAAEVDIVTQIESRELLNVVVDNERQKELDDEYLSSFRLKAVNNGETITYSEREVHCLEDIPAVLNELDQIGCDLYILGQGTGRNSLILSDLMHWTDCPELGVIGDMVASNNFGSCSSLLVVQQYGFGEKVFENTSEQTSQVPANNQGPEAFPV</sequence>
<evidence type="ECO:0000256" key="8">
    <source>
        <dbReference type="ARBA" id="ARBA00023136"/>
    </source>
</evidence>
<dbReference type="AlphaFoldDB" id="A0AAN9K806"/>
<keyword evidence="4 10" id="KW-0812">Transmembrane</keyword>
<dbReference type="InterPro" id="IPR057290">
    <property type="entry name" value="CHX17_C"/>
</dbReference>
<evidence type="ECO:0000256" key="6">
    <source>
        <dbReference type="ARBA" id="ARBA00022989"/>
    </source>
</evidence>
<keyword evidence="6 10" id="KW-1133">Transmembrane helix</keyword>
<dbReference type="GO" id="GO:0012505">
    <property type="term" value="C:endomembrane system"/>
    <property type="evidence" value="ECO:0007669"/>
    <property type="project" value="TreeGrafter"/>
</dbReference>
<dbReference type="GO" id="GO:0015297">
    <property type="term" value="F:antiporter activity"/>
    <property type="evidence" value="ECO:0007669"/>
    <property type="project" value="InterPro"/>
</dbReference>
<evidence type="ECO:0000256" key="1">
    <source>
        <dbReference type="ARBA" id="ARBA00004141"/>
    </source>
</evidence>
<evidence type="ECO:0000313" key="14">
    <source>
        <dbReference type="EMBL" id="KAK7311242.1"/>
    </source>
</evidence>
<evidence type="ECO:0000313" key="15">
    <source>
        <dbReference type="Proteomes" id="UP001359559"/>
    </source>
</evidence>
<dbReference type="EMBL" id="JAYKXN010000002">
    <property type="protein sequence ID" value="KAK7311242.1"/>
    <property type="molecule type" value="Genomic_DNA"/>
</dbReference>
<dbReference type="GO" id="GO:0006813">
    <property type="term" value="P:potassium ion transport"/>
    <property type="evidence" value="ECO:0007669"/>
    <property type="project" value="UniProtKB-KW"/>
</dbReference>
<evidence type="ECO:0000256" key="9">
    <source>
        <dbReference type="ARBA" id="ARBA00038341"/>
    </source>
</evidence>
<keyword evidence="5" id="KW-0630">Potassium</keyword>
<dbReference type="Pfam" id="PF23256">
    <property type="entry name" value="CHX17_2nd"/>
    <property type="match status" value="1"/>
</dbReference>
<dbReference type="InterPro" id="IPR038770">
    <property type="entry name" value="Na+/solute_symporter_sf"/>
</dbReference>
<dbReference type="GO" id="GO:0006885">
    <property type="term" value="P:regulation of pH"/>
    <property type="evidence" value="ECO:0007669"/>
    <property type="project" value="TreeGrafter"/>
</dbReference>
<gene>
    <name evidence="14" type="ORF">RJT34_09255</name>
</gene>
<feature type="transmembrane region" description="Helical" evidence="10">
    <location>
        <begin position="350"/>
        <end position="372"/>
    </location>
</feature>
<feature type="transmembrane region" description="Helical" evidence="10">
    <location>
        <begin position="325"/>
        <end position="344"/>
    </location>
</feature>
<evidence type="ECO:0000256" key="7">
    <source>
        <dbReference type="ARBA" id="ARBA00023065"/>
    </source>
</evidence>
<evidence type="ECO:0000256" key="2">
    <source>
        <dbReference type="ARBA" id="ARBA00022448"/>
    </source>
</evidence>
<accession>A0AAN9K806</accession>
<keyword evidence="15" id="KW-1185">Reference proteome</keyword>
<dbReference type="Proteomes" id="UP001359559">
    <property type="component" value="Unassembled WGS sequence"/>
</dbReference>
<dbReference type="PANTHER" id="PTHR32468:SF77">
    <property type="entry name" value="CATION_H+ EXCHANGER 3"/>
    <property type="match status" value="1"/>
</dbReference>
<feature type="transmembrane region" description="Helical" evidence="10">
    <location>
        <begin position="33"/>
        <end position="51"/>
    </location>
</feature>
<reference evidence="14 15" key="1">
    <citation type="submission" date="2024-01" db="EMBL/GenBank/DDBJ databases">
        <title>The genomes of 5 underutilized Papilionoideae crops provide insights into root nodulation and disease resistance.</title>
        <authorList>
            <person name="Yuan L."/>
        </authorList>
    </citation>
    <scope>NUCLEOTIDE SEQUENCE [LARGE SCALE GENOMIC DNA]</scope>
    <source>
        <strain evidence="14">LY-2023</strain>
        <tissue evidence="14">Leaf</tissue>
    </source>
</reference>
<evidence type="ECO:0000256" key="4">
    <source>
        <dbReference type="ARBA" id="ARBA00022692"/>
    </source>
</evidence>
<dbReference type="Pfam" id="PF23259">
    <property type="entry name" value="CHX17_C"/>
    <property type="match status" value="1"/>
</dbReference>
<organism evidence="14 15">
    <name type="scientific">Clitoria ternatea</name>
    <name type="common">Butterfly pea</name>
    <dbReference type="NCBI Taxonomy" id="43366"/>
    <lineage>
        <taxon>Eukaryota</taxon>
        <taxon>Viridiplantae</taxon>
        <taxon>Streptophyta</taxon>
        <taxon>Embryophyta</taxon>
        <taxon>Tracheophyta</taxon>
        <taxon>Spermatophyta</taxon>
        <taxon>Magnoliopsida</taxon>
        <taxon>eudicotyledons</taxon>
        <taxon>Gunneridae</taxon>
        <taxon>Pentapetalae</taxon>
        <taxon>rosids</taxon>
        <taxon>fabids</taxon>
        <taxon>Fabales</taxon>
        <taxon>Fabaceae</taxon>
        <taxon>Papilionoideae</taxon>
        <taxon>50 kb inversion clade</taxon>
        <taxon>NPAAA clade</taxon>
        <taxon>indigoferoid/millettioid clade</taxon>
        <taxon>Phaseoleae</taxon>
        <taxon>Clitoria</taxon>
    </lineage>
</organism>
<feature type="transmembrane region" description="Helical" evidence="10">
    <location>
        <begin position="417"/>
        <end position="437"/>
    </location>
</feature>
<dbReference type="InterPro" id="IPR050794">
    <property type="entry name" value="CPA2_transporter"/>
</dbReference>
<keyword evidence="2" id="KW-0813">Transport</keyword>
<keyword evidence="3" id="KW-0633">Potassium transport</keyword>
<protein>
    <recommendedName>
        <fullName evidence="16">Cation/H+ exchanger domain-containing protein</fullName>
    </recommendedName>
</protein>